<keyword evidence="9" id="KW-1185">Reference proteome</keyword>
<dbReference type="InterPro" id="IPR027417">
    <property type="entry name" value="P-loop_NTPase"/>
</dbReference>
<evidence type="ECO:0000256" key="3">
    <source>
        <dbReference type="ARBA" id="ARBA00022614"/>
    </source>
</evidence>
<dbReference type="Pfam" id="PF13516">
    <property type="entry name" value="LRR_6"/>
    <property type="match status" value="6"/>
</dbReference>
<evidence type="ECO:0000256" key="7">
    <source>
        <dbReference type="SAM" id="MobiDB-lite"/>
    </source>
</evidence>
<dbReference type="Proteomes" id="UP000515129">
    <property type="component" value="Chromosome 50"/>
</dbReference>
<dbReference type="InterPro" id="IPR041075">
    <property type="entry name" value="NOD1/2_WH"/>
</dbReference>
<dbReference type="FunFam" id="3.80.10.10:FF:000100">
    <property type="entry name" value="Si:dkey-11n14.1"/>
    <property type="match status" value="1"/>
</dbReference>
<dbReference type="Gene3D" id="3.80.10.10">
    <property type="entry name" value="Ribonuclease Inhibitor"/>
    <property type="match status" value="2"/>
</dbReference>
<dbReference type="GO" id="GO:0005737">
    <property type="term" value="C:cytoplasm"/>
    <property type="evidence" value="ECO:0007669"/>
    <property type="project" value="UniProtKB-SubCell"/>
</dbReference>
<proteinExistence type="predicted"/>
<evidence type="ECO:0000256" key="2">
    <source>
        <dbReference type="ARBA" id="ARBA00022490"/>
    </source>
</evidence>
<dbReference type="Pfam" id="PF05729">
    <property type="entry name" value="NACHT"/>
    <property type="match status" value="1"/>
</dbReference>
<dbReference type="PANTHER" id="PTHR24106">
    <property type="entry name" value="NACHT, LRR AND CARD DOMAINS-CONTAINING"/>
    <property type="match status" value="1"/>
</dbReference>
<evidence type="ECO:0000256" key="6">
    <source>
        <dbReference type="ARBA" id="ARBA00022840"/>
    </source>
</evidence>
<feature type="region of interest" description="Disordered" evidence="7">
    <location>
        <begin position="14"/>
        <end position="33"/>
    </location>
</feature>
<accession>A0A6P6MFJ8</accession>
<organism evidence="9 10">
    <name type="scientific">Carassius auratus</name>
    <name type="common">Goldfish</name>
    <dbReference type="NCBI Taxonomy" id="7957"/>
    <lineage>
        <taxon>Eukaryota</taxon>
        <taxon>Metazoa</taxon>
        <taxon>Chordata</taxon>
        <taxon>Craniata</taxon>
        <taxon>Vertebrata</taxon>
        <taxon>Euteleostomi</taxon>
        <taxon>Actinopterygii</taxon>
        <taxon>Neopterygii</taxon>
        <taxon>Teleostei</taxon>
        <taxon>Ostariophysi</taxon>
        <taxon>Cypriniformes</taxon>
        <taxon>Cyprinidae</taxon>
        <taxon>Cyprininae</taxon>
        <taxon>Carassius</taxon>
    </lineage>
</organism>
<dbReference type="Gene3D" id="3.40.50.300">
    <property type="entry name" value="P-loop containing nucleotide triphosphate hydrolases"/>
    <property type="match status" value="1"/>
</dbReference>
<gene>
    <name evidence="10" type="primary">LOC113067208</name>
</gene>
<reference evidence="10" key="1">
    <citation type="submission" date="2025-08" db="UniProtKB">
        <authorList>
            <consortium name="RefSeq"/>
        </authorList>
    </citation>
    <scope>IDENTIFICATION</scope>
    <source>
        <strain evidence="10">Wakin</strain>
        <tissue evidence="10">Muscle</tissue>
    </source>
</reference>
<evidence type="ECO:0000256" key="4">
    <source>
        <dbReference type="ARBA" id="ARBA00022737"/>
    </source>
</evidence>
<evidence type="ECO:0000256" key="5">
    <source>
        <dbReference type="ARBA" id="ARBA00022741"/>
    </source>
</evidence>
<name>A0A6P6MFJ8_CARAU</name>
<dbReference type="InterPro" id="IPR001611">
    <property type="entry name" value="Leu-rich_rpt"/>
</dbReference>
<dbReference type="InterPro" id="IPR007111">
    <property type="entry name" value="NACHT_NTPase"/>
</dbReference>
<keyword evidence="6" id="KW-0067">ATP-binding</keyword>
<dbReference type="InterPro" id="IPR006553">
    <property type="entry name" value="Leu-rich_rpt_Cys-con_subtyp"/>
</dbReference>
<keyword evidence="4" id="KW-0677">Repeat</keyword>
<dbReference type="Pfam" id="PF17779">
    <property type="entry name" value="WHD_NOD2"/>
    <property type="match status" value="1"/>
</dbReference>
<feature type="region of interest" description="Disordered" evidence="7">
    <location>
        <begin position="42"/>
        <end position="67"/>
    </location>
</feature>
<comment type="subcellular location">
    <subcellularLocation>
        <location evidence="1">Cytoplasm</location>
    </subcellularLocation>
</comment>
<feature type="compositionally biased region" description="Polar residues" evidence="7">
    <location>
        <begin position="17"/>
        <end position="33"/>
    </location>
</feature>
<dbReference type="CDD" id="cd00116">
    <property type="entry name" value="LRR_RI"/>
    <property type="match status" value="1"/>
</dbReference>
<feature type="region of interest" description="Disordered" evidence="7">
    <location>
        <begin position="241"/>
        <end position="268"/>
    </location>
</feature>
<dbReference type="GO" id="GO:0005524">
    <property type="term" value="F:ATP binding"/>
    <property type="evidence" value="ECO:0007669"/>
    <property type="project" value="UniProtKB-KW"/>
</dbReference>
<evidence type="ECO:0000313" key="10">
    <source>
        <dbReference type="RefSeq" id="XP_026095309.1"/>
    </source>
</evidence>
<feature type="compositionally biased region" description="Polar residues" evidence="7">
    <location>
        <begin position="248"/>
        <end position="259"/>
    </location>
</feature>
<evidence type="ECO:0000313" key="9">
    <source>
        <dbReference type="Proteomes" id="UP000515129"/>
    </source>
</evidence>
<dbReference type="GeneID" id="113067208"/>
<dbReference type="RefSeq" id="XP_026095309.1">
    <property type="nucleotide sequence ID" value="XM_026239524.1"/>
</dbReference>
<feature type="domain" description="NACHT" evidence="8">
    <location>
        <begin position="410"/>
        <end position="544"/>
    </location>
</feature>
<dbReference type="Pfam" id="PF17776">
    <property type="entry name" value="NLRC4_HD2"/>
    <property type="match status" value="1"/>
</dbReference>
<dbReference type="InterPro" id="IPR051261">
    <property type="entry name" value="NLR"/>
</dbReference>
<dbReference type="InterPro" id="IPR032675">
    <property type="entry name" value="LRR_dom_sf"/>
</dbReference>
<dbReference type="SMART" id="SM00367">
    <property type="entry name" value="LRR_CC"/>
    <property type="match status" value="5"/>
</dbReference>
<dbReference type="InterPro" id="IPR041267">
    <property type="entry name" value="NLRP_HD2"/>
</dbReference>
<sequence length="1307" mass="145312">MSGDRGPAIELDVLSINKPNESASPGQSYVSLGNESMCPQLTLKEKTSQHSLNKPDKSALPGLNDVSLGTEPMPPLLTLRDRNAQHRLINREDSDFSLPSGLSVKSEQSMDQPIRIREGPVTTELNSSPGPSHVSLGTMSITSPSSFMPEHKLVEREQSMDYPHKFSRESVLIELNLNKPDKSALPGLNDVSLGTEPMPPQLTLRDRNAQHRLINREDSDFSLPSGLSVKSEQSMDQPIRIREGPVTTELNLNRPNKPSSPGPSHVSLGTMSITSPSSFMPEHKLVEREQSMDYPHKFSRESVLIELKIQQMESRSNVLNEDLIGTYQYKRMLRNRCQCIFEGNEEHSGPSLLNNIYTELYITDGQSSEHTNEHEIRQIETASKHPATWDEPIKANNIFKTSSGSTKQIQTVLTKGIAGIGKTVSVQKFTLDWVEDRANQDVHMIFPLPFREMNVIKEKKVSLINILECFFNLKIDPEVLHSDKYKIVFIFDGLDECRFPLDFQNNRSCSSVTESVSVGVLLTNLICKNLLPSAFVWITSRPAAAGQIPPDVLDRVTEVRGFNDSYKEEYFKKKISDPDLSSRIIFHLKSSKVLHIMCHIPVFCWISASVLERMFLDSEGGEIPKTLTQMYSHFLMFQIKQGSHKYNENSKAGLKWDNQTTLLLGKLAFQHLEKGNLLFYEEDLRECGIDLHIASVYSGVCTQIFREVAGLLQERVFSFIHSSIQEFLAALYAFLVFVNHKRNVLSQTTNAKIINTFKKMSVQEFLKCAVDNALASENGHLDLFLRFLLGLSLESNQTLFKGLLNEVSDTDSSIKMIQYVKEKIRDHPSAEQAISLFHCLSEMKDDSLVEEMQDFINSHGFIGGKLSPSSFSALAYILLTSAEELDVFDLSKFVHPSMSSNEGLLRLLPVIKASRSVILMSCNVTDKGCLGLSSVLSSSLSYLRELDLTSNNLQDSGIKQLAAGLGNPQCKLEILRLFNCSISENGCASLASALKSNPAHLIELDLTHNNPHDTGVKMLSDVLTDRSCKLETLRLMACELTRKSCAALAQALQSTSTSLKHLDLSLNDLQDSGVELLCVGLKSPSCRLETLSLSDCKITAYGCSALSPALKSNPSHMRELDLSINNLSDSGLKHLLPVFEDTRLHLERLWLNNCNLTHESCRMMGYVNKPEHSGLRELNISANAILDSGLKQLSVALCQLLSGLQSLSVTYCGITADGCAVLASALSSNQSQLKTLDLRGNNLTDSGVKSLSDLLEDPQSKLEELEFMDGIISKNQAAIDDSHKQKALPEHSTKSKEQTTKDMCVCF</sequence>
<dbReference type="Pfam" id="PF14484">
    <property type="entry name" value="FISNA"/>
    <property type="match status" value="1"/>
</dbReference>
<dbReference type="SMART" id="SM01288">
    <property type="entry name" value="FISNA"/>
    <property type="match status" value="1"/>
</dbReference>
<evidence type="ECO:0000256" key="1">
    <source>
        <dbReference type="ARBA" id="ARBA00004496"/>
    </source>
</evidence>
<dbReference type="KEGG" id="caua:113067208"/>
<dbReference type="FunFam" id="3.40.50.300:FF:000210">
    <property type="entry name" value="Si:dkey-16p6.1"/>
    <property type="match status" value="1"/>
</dbReference>
<dbReference type="OrthoDB" id="120976at2759"/>
<dbReference type="InterPro" id="IPR029495">
    <property type="entry name" value="NACHT-assoc"/>
</dbReference>
<dbReference type="SMART" id="SM00368">
    <property type="entry name" value="LRR_RI"/>
    <property type="match status" value="11"/>
</dbReference>
<dbReference type="SUPFAM" id="SSF52047">
    <property type="entry name" value="RNI-like"/>
    <property type="match status" value="2"/>
</dbReference>
<keyword evidence="3" id="KW-0433">Leucine-rich repeat</keyword>
<dbReference type="PROSITE" id="PS50837">
    <property type="entry name" value="NACHT"/>
    <property type="match status" value="1"/>
</dbReference>
<evidence type="ECO:0000259" key="8">
    <source>
        <dbReference type="PROSITE" id="PS50837"/>
    </source>
</evidence>
<keyword evidence="2" id="KW-0963">Cytoplasm</keyword>
<keyword evidence="5" id="KW-0547">Nucleotide-binding</keyword>
<protein>
    <submittedName>
        <fullName evidence="10">NACHT, LRR and PYD domains-containing protein 12-like</fullName>
    </submittedName>
</protein>
<feature type="compositionally biased region" description="Basic and acidic residues" evidence="7">
    <location>
        <begin position="43"/>
        <end position="57"/>
    </location>
</feature>